<feature type="transmembrane region" description="Helical" evidence="1">
    <location>
        <begin position="107"/>
        <end position="128"/>
    </location>
</feature>
<keyword evidence="3" id="KW-1185">Reference proteome</keyword>
<dbReference type="EMBL" id="MU839009">
    <property type="protein sequence ID" value="KAK1767137.1"/>
    <property type="molecule type" value="Genomic_DNA"/>
</dbReference>
<evidence type="ECO:0000313" key="2">
    <source>
        <dbReference type="EMBL" id="KAK1767137.1"/>
    </source>
</evidence>
<feature type="transmembrane region" description="Helical" evidence="1">
    <location>
        <begin position="21"/>
        <end position="48"/>
    </location>
</feature>
<sequence length="131" mass="14837">MAREEKSKEERQLRHTTTEELFQVPSVTCISTYFSLLLLFLDGVLLFVPPSRVSDTLTRATRKILSGLRTVLLRPAWWCSFGLRRPAAATTTTTVKVESERVSQLPLLLLLLLLLMLQLVIVDPIIWVSTA</sequence>
<reference evidence="2" key="1">
    <citation type="submission" date="2023-06" db="EMBL/GenBank/DDBJ databases">
        <title>Genome-scale phylogeny and comparative genomics of the fungal order Sordariales.</title>
        <authorList>
            <consortium name="Lawrence Berkeley National Laboratory"/>
            <person name="Hensen N."/>
            <person name="Bonometti L."/>
            <person name="Westerberg I."/>
            <person name="Brannstrom I.O."/>
            <person name="Guillou S."/>
            <person name="Cros-Aarteil S."/>
            <person name="Calhoun S."/>
            <person name="Haridas S."/>
            <person name="Kuo A."/>
            <person name="Mondo S."/>
            <person name="Pangilinan J."/>
            <person name="Riley R."/>
            <person name="Labutti K."/>
            <person name="Andreopoulos B."/>
            <person name="Lipzen A."/>
            <person name="Chen C."/>
            <person name="Yanf M."/>
            <person name="Daum C."/>
            <person name="Ng V."/>
            <person name="Clum A."/>
            <person name="Steindorff A."/>
            <person name="Ohm R."/>
            <person name="Martin F."/>
            <person name="Silar P."/>
            <person name="Natvig D."/>
            <person name="Lalanne C."/>
            <person name="Gautier V."/>
            <person name="Ament-Velasquez S.L."/>
            <person name="Kruys A."/>
            <person name="Hutchinson M.I."/>
            <person name="Powell A.J."/>
            <person name="Barry K."/>
            <person name="Miller A.N."/>
            <person name="Grigoriev I.V."/>
            <person name="Debuchy R."/>
            <person name="Gladieux P."/>
            <person name="Thoren M.H."/>
            <person name="Johannesson H."/>
        </authorList>
    </citation>
    <scope>NUCLEOTIDE SEQUENCE</scope>
    <source>
        <strain evidence="2">8032-3</strain>
    </source>
</reference>
<evidence type="ECO:0000256" key="1">
    <source>
        <dbReference type="SAM" id="Phobius"/>
    </source>
</evidence>
<dbReference type="Proteomes" id="UP001244011">
    <property type="component" value="Unassembled WGS sequence"/>
</dbReference>
<protein>
    <recommendedName>
        <fullName evidence="4">Transmembrane protein</fullName>
    </recommendedName>
</protein>
<accession>A0AAJ0C1T6</accession>
<proteinExistence type="predicted"/>
<evidence type="ECO:0008006" key="4">
    <source>
        <dbReference type="Google" id="ProtNLM"/>
    </source>
</evidence>
<evidence type="ECO:0000313" key="3">
    <source>
        <dbReference type="Proteomes" id="UP001244011"/>
    </source>
</evidence>
<gene>
    <name evidence="2" type="ORF">QBC33DRAFT_78917</name>
</gene>
<keyword evidence="1" id="KW-0812">Transmembrane</keyword>
<dbReference type="AlphaFoldDB" id="A0AAJ0C1T6"/>
<dbReference type="RefSeq" id="XP_060283350.1">
    <property type="nucleotide sequence ID" value="XM_060433071.1"/>
</dbReference>
<keyword evidence="1" id="KW-0472">Membrane</keyword>
<name>A0AAJ0C1T6_9PEZI</name>
<organism evidence="2 3">
    <name type="scientific">Phialemonium atrogriseum</name>
    <dbReference type="NCBI Taxonomy" id="1093897"/>
    <lineage>
        <taxon>Eukaryota</taxon>
        <taxon>Fungi</taxon>
        <taxon>Dikarya</taxon>
        <taxon>Ascomycota</taxon>
        <taxon>Pezizomycotina</taxon>
        <taxon>Sordariomycetes</taxon>
        <taxon>Sordariomycetidae</taxon>
        <taxon>Cephalothecales</taxon>
        <taxon>Cephalothecaceae</taxon>
        <taxon>Phialemonium</taxon>
    </lineage>
</organism>
<dbReference type="GeneID" id="85316258"/>
<comment type="caution">
    <text evidence="2">The sequence shown here is derived from an EMBL/GenBank/DDBJ whole genome shotgun (WGS) entry which is preliminary data.</text>
</comment>
<keyword evidence="1" id="KW-1133">Transmembrane helix</keyword>